<feature type="region of interest" description="Disordered" evidence="1">
    <location>
        <begin position="28"/>
        <end position="60"/>
    </location>
</feature>
<keyword evidence="2" id="KW-0732">Signal</keyword>
<dbReference type="PROSITE" id="PS51257">
    <property type="entry name" value="PROKAR_LIPOPROTEIN"/>
    <property type="match status" value="1"/>
</dbReference>
<evidence type="ECO:0008006" key="7">
    <source>
        <dbReference type="Google" id="ProtNLM"/>
    </source>
</evidence>
<dbReference type="AlphaFoldDB" id="A0A1I6SRC8"/>
<sequence>MKKYLASFMMILAFSALLLLSACGTESDSNAQAEEPETDKEDTTADTTSAATENGEYEMTTLDWSAQPPSGLIKGSYYYTEERFRQGHLGTLEVVKNDDGIAYIEFNEMTRPNYYNRFFQNVPKRLSEYNFSMGEKKGAAWIQSVVLVEQQMLENQTLTGEFDVVSGASNSIHQSMLPMAEKIDAQMSEETSQVYYGIAEEIGGGLTGFLQVVLDGETITSVRYDEIFADHPDDIEDPALKQYYRQSKYESVIYDEPSRIGFNVQMDALNEKVVKTQDLLDLSELPAIDESGDYASSGFTIRNDAWDNYLMLAEKVQAELVKDGLR</sequence>
<dbReference type="EMBL" id="BJWJ01000009">
    <property type="protein sequence ID" value="GEM04182.1"/>
    <property type="molecule type" value="Genomic_DNA"/>
</dbReference>
<protein>
    <recommendedName>
        <fullName evidence="7">FMN-binding domain-containing protein</fullName>
    </recommendedName>
</protein>
<evidence type="ECO:0000313" key="5">
    <source>
        <dbReference type="Proteomes" id="UP000199139"/>
    </source>
</evidence>
<evidence type="ECO:0000313" key="4">
    <source>
        <dbReference type="EMBL" id="SFS79473.1"/>
    </source>
</evidence>
<dbReference type="Proteomes" id="UP000199139">
    <property type="component" value="Unassembled WGS sequence"/>
</dbReference>
<reference evidence="4 5" key="1">
    <citation type="submission" date="2016-10" db="EMBL/GenBank/DDBJ databases">
        <authorList>
            <person name="de Groot N.N."/>
        </authorList>
    </citation>
    <scope>NUCLEOTIDE SEQUENCE [LARGE SCALE GENOMIC DNA]</scope>
    <source>
        <strain evidence="4 5">DSM 17074</strain>
    </source>
</reference>
<evidence type="ECO:0000313" key="6">
    <source>
        <dbReference type="Proteomes" id="UP000321773"/>
    </source>
</evidence>
<dbReference type="Proteomes" id="UP000321773">
    <property type="component" value="Unassembled WGS sequence"/>
</dbReference>
<evidence type="ECO:0000313" key="3">
    <source>
        <dbReference type="EMBL" id="GEM04182.1"/>
    </source>
</evidence>
<accession>A0A1I6SRC8</accession>
<keyword evidence="6" id="KW-1185">Reference proteome</keyword>
<organism evidence="4 5">
    <name type="scientific">Halolactibacillus miurensis</name>
    <dbReference type="NCBI Taxonomy" id="306541"/>
    <lineage>
        <taxon>Bacteria</taxon>
        <taxon>Bacillati</taxon>
        <taxon>Bacillota</taxon>
        <taxon>Bacilli</taxon>
        <taxon>Bacillales</taxon>
        <taxon>Bacillaceae</taxon>
        <taxon>Halolactibacillus</taxon>
    </lineage>
</organism>
<dbReference type="Gene3D" id="3.90.1010.20">
    <property type="match status" value="2"/>
</dbReference>
<dbReference type="STRING" id="306541.SAMN05421668_11036"/>
<evidence type="ECO:0000256" key="2">
    <source>
        <dbReference type="SAM" id="SignalP"/>
    </source>
</evidence>
<feature type="chain" id="PRO_5011527740" description="FMN-binding domain-containing protein" evidence="2">
    <location>
        <begin position="34"/>
        <end position="326"/>
    </location>
</feature>
<gene>
    <name evidence="3" type="ORF">HMI01_11700</name>
    <name evidence="4" type="ORF">SAMN05421668_11036</name>
</gene>
<dbReference type="RefSeq" id="WP_177220678.1">
    <property type="nucleotide sequence ID" value="NZ_BJWJ01000009.1"/>
</dbReference>
<reference evidence="3 6" key="2">
    <citation type="submission" date="2019-07" db="EMBL/GenBank/DDBJ databases">
        <title>Whole genome shotgun sequence of Halolactibacillus miurensis NBRC 100873.</title>
        <authorList>
            <person name="Hosoyama A."/>
            <person name="Uohara A."/>
            <person name="Ohji S."/>
            <person name="Ichikawa N."/>
        </authorList>
    </citation>
    <scope>NUCLEOTIDE SEQUENCE [LARGE SCALE GENOMIC DNA]</scope>
    <source>
        <strain evidence="3 6">NBRC 100873</strain>
    </source>
</reference>
<feature type="signal peptide" evidence="2">
    <location>
        <begin position="1"/>
        <end position="33"/>
    </location>
</feature>
<evidence type="ECO:0000256" key="1">
    <source>
        <dbReference type="SAM" id="MobiDB-lite"/>
    </source>
</evidence>
<proteinExistence type="predicted"/>
<dbReference type="EMBL" id="FPAI01000010">
    <property type="protein sequence ID" value="SFS79473.1"/>
    <property type="molecule type" value="Genomic_DNA"/>
</dbReference>
<name>A0A1I6SRC8_9BACI</name>